<protein>
    <submittedName>
        <fullName evidence="6">Iron(3+)-hydroxamate import ATP-binding protein FhuC</fullName>
        <ecNumber evidence="6">3.6.3.34</ecNumber>
    </submittedName>
</protein>
<feature type="domain" description="ABC transporter" evidence="5">
    <location>
        <begin position="4"/>
        <end position="240"/>
    </location>
</feature>
<proteinExistence type="predicted"/>
<evidence type="ECO:0000256" key="4">
    <source>
        <dbReference type="ARBA" id="ARBA00022967"/>
    </source>
</evidence>
<dbReference type="Proteomes" id="UP000485562">
    <property type="component" value="Unassembled WGS sequence"/>
</dbReference>
<keyword evidence="6" id="KW-0378">Hydrolase</keyword>
<keyword evidence="4" id="KW-1278">Translocase</keyword>
<sequence length="267" mass="30347">MVILTFKNVCAGYGRYEILHNINFSMDKGEFVGIIGPNGSGKSTLLKTAAKILKTTSGNILLKNMDINKISLQKFAKTIAFLPSDIEITYPYTVKELLSMARYPFTGIVRNLSRKDLEIIAYVTEQMELTMFMERTIFQMSEGEKQRVMLAQCLVQEPEIILLDEPTAHLDIGFQFSFLDLLKRYQKNFSLSILAVLHDLNLASQYCNKLVLLDRGGVSISGTPENVLRYQILEKVYQTSVLVYPHPISGKPYVFGIPEEWKNLTEK</sequence>
<dbReference type="GO" id="GO:0005524">
    <property type="term" value="F:ATP binding"/>
    <property type="evidence" value="ECO:0007669"/>
    <property type="project" value="UniProtKB-KW"/>
</dbReference>
<evidence type="ECO:0000256" key="2">
    <source>
        <dbReference type="ARBA" id="ARBA00022741"/>
    </source>
</evidence>
<name>A0A1V6CDZ4_UNCT6</name>
<dbReference type="Gene3D" id="3.40.50.300">
    <property type="entry name" value="P-loop containing nucleotide triphosphate hydrolases"/>
    <property type="match status" value="1"/>
</dbReference>
<dbReference type="InterPro" id="IPR027417">
    <property type="entry name" value="P-loop_NTPase"/>
</dbReference>
<organism evidence="6">
    <name type="scientific">candidate division TA06 bacterium ADurb.Bin131</name>
    <dbReference type="NCBI Taxonomy" id="1852827"/>
    <lineage>
        <taxon>Bacteria</taxon>
        <taxon>Bacteria division TA06</taxon>
    </lineage>
</organism>
<dbReference type="CDD" id="cd03214">
    <property type="entry name" value="ABC_Iron-Siderophores_B12_Hemin"/>
    <property type="match status" value="1"/>
</dbReference>
<dbReference type="SUPFAM" id="SSF52540">
    <property type="entry name" value="P-loop containing nucleoside triphosphate hydrolases"/>
    <property type="match status" value="1"/>
</dbReference>
<dbReference type="FunFam" id="3.40.50.300:FF:000134">
    <property type="entry name" value="Iron-enterobactin ABC transporter ATP-binding protein"/>
    <property type="match status" value="1"/>
</dbReference>
<dbReference type="PROSITE" id="PS50893">
    <property type="entry name" value="ABC_TRANSPORTER_2"/>
    <property type="match status" value="1"/>
</dbReference>
<keyword evidence="1" id="KW-0813">Transport</keyword>
<dbReference type="InterPro" id="IPR003593">
    <property type="entry name" value="AAA+_ATPase"/>
</dbReference>
<dbReference type="AlphaFoldDB" id="A0A1V6CDZ4"/>
<evidence type="ECO:0000313" key="6">
    <source>
        <dbReference type="EMBL" id="OQB75131.1"/>
    </source>
</evidence>
<keyword evidence="2" id="KW-0547">Nucleotide-binding</keyword>
<dbReference type="SMART" id="SM00382">
    <property type="entry name" value="AAA"/>
    <property type="match status" value="1"/>
</dbReference>
<comment type="caution">
    <text evidence="6">The sequence shown here is derived from an EMBL/GenBank/DDBJ whole genome shotgun (WGS) entry which is preliminary data.</text>
</comment>
<dbReference type="EMBL" id="MWDQ01000023">
    <property type="protein sequence ID" value="OQB75131.1"/>
    <property type="molecule type" value="Genomic_DNA"/>
</dbReference>
<dbReference type="PANTHER" id="PTHR42794:SF1">
    <property type="entry name" value="HEMIN IMPORT ATP-BINDING PROTEIN HMUV"/>
    <property type="match status" value="1"/>
</dbReference>
<gene>
    <name evidence="6" type="primary">fhuC</name>
    <name evidence="6" type="ORF">BWX89_00156</name>
</gene>
<keyword evidence="3 6" id="KW-0067">ATP-binding</keyword>
<dbReference type="EC" id="3.6.3.34" evidence="6"/>
<dbReference type="PANTHER" id="PTHR42794">
    <property type="entry name" value="HEMIN IMPORT ATP-BINDING PROTEIN HMUV"/>
    <property type="match status" value="1"/>
</dbReference>
<accession>A0A1V6CDZ4</accession>
<dbReference type="GO" id="GO:0016887">
    <property type="term" value="F:ATP hydrolysis activity"/>
    <property type="evidence" value="ECO:0007669"/>
    <property type="project" value="InterPro"/>
</dbReference>
<evidence type="ECO:0000256" key="3">
    <source>
        <dbReference type="ARBA" id="ARBA00022840"/>
    </source>
</evidence>
<dbReference type="InterPro" id="IPR003439">
    <property type="entry name" value="ABC_transporter-like_ATP-bd"/>
</dbReference>
<evidence type="ECO:0000256" key="1">
    <source>
        <dbReference type="ARBA" id="ARBA00022448"/>
    </source>
</evidence>
<reference evidence="6" key="1">
    <citation type="submission" date="2017-02" db="EMBL/GenBank/DDBJ databases">
        <title>Delving into the versatile metabolic prowess of the omnipresent phylum Bacteroidetes.</title>
        <authorList>
            <person name="Nobu M.K."/>
            <person name="Mei R."/>
            <person name="Narihiro T."/>
            <person name="Kuroda K."/>
            <person name="Liu W.-T."/>
        </authorList>
    </citation>
    <scope>NUCLEOTIDE SEQUENCE</scope>
    <source>
        <strain evidence="6">ADurb.Bin131</strain>
    </source>
</reference>
<evidence type="ECO:0000259" key="5">
    <source>
        <dbReference type="PROSITE" id="PS50893"/>
    </source>
</evidence>
<dbReference type="Pfam" id="PF00005">
    <property type="entry name" value="ABC_tran"/>
    <property type="match status" value="1"/>
</dbReference>